<reference evidence="3" key="1">
    <citation type="submission" date="2022-10" db="EMBL/GenBank/DDBJ databases">
        <authorList>
            <person name="Chen Y."/>
            <person name="Dougan E. K."/>
            <person name="Chan C."/>
            <person name="Rhodes N."/>
            <person name="Thang M."/>
        </authorList>
    </citation>
    <scope>NUCLEOTIDE SEQUENCE</scope>
</reference>
<evidence type="ECO:0000256" key="1">
    <source>
        <dbReference type="RuleBase" id="RU003682"/>
    </source>
</evidence>
<dbReference type="InterPro" id="IPR027443">
    <property type="entry name" value="IPNS-like_sf"/>
</dbReference>
<evidence type="ECO:0000313" key="4">
    <source>
        <dbReference type="EMBL" id="CAL1163669.1"/>
    </source>
</evidence>
<dbReference type="Pfam" id="PF03171">
    <property type="entry name" value="2OG-FeII_Oxy"/>
    <property type="match status" value="1"/>
</dbReference>
<keyword evidence="1" id="KW-0560">Oxidoreductase</keyword>
<dbReference type="InterPro" id="IPR044861">
    <property type="entry name" value="IPNS-like_FE2OG_OXY"/>
</dbReference>
<comment type="caution">
    <text evidence="3">The sequence shown here is derived from an EMBL/GenBank/DDBJ whole genome shotgun (WGS) entry which is preliminary data.</text>
</comment>
<evidence type="ECO:0000313" key="5">
    <source>
        <dbReference type="EMBL" id="CAL4797606.1"/>
    </source>
</evidence>
<keyword evidence="6" id="KW-1185">Reference proteome</keyword>
<dbReference type="AlphaFoldDB" id="A0A9P1DJY9"/>
<keyword evidence="1" id="KW-0479">Metal-binding</keyword>
<evidence type="ECO:0000259" key="2">
    <source>
        <dbReference type="PROSITE" id="PS51471"/>
    </source>
</evidence>
<keyword evidence="1" id="KW-0408">Iron</keyword>
<dbReference type="Gene3D" id="2.60.120.330">
    <property type="entry name" value="B-lactam Antibiotic, Isopenicillin N Synthase, Chain"/>
    <property type="match status" value="1"/>
</dbReference>
<dbReference type="GO" id="GO:0016491">
    <property type="term" value="F:oxidoreductase activity"/>
    <property type="evidence" value="ECO:0007669"/>
    <property type="project" value="UniProtKB-KW"/>
</dbReference>
<evidence type="ECO:0000313" key="6">
    <source>
        <dbReference type="Proteomes" id="UP001152797"/>
    </source>
</evidence>
<dbReference type="InterPro" id="IPR050231">
    <property type="entry name" value="Iron_ascorbate_oxido_reductase"/>
</dbReference>
<dbReference type="EMBL" id="CAMXCT020004768">
    <property type="protein sequence ID" value="CAL1163669.1"/>
    <property type="molecule type" value="Genomic_DNA"/>
</dbReference>
<feature type="domain" description="Fe2OG dioxygenase" evidence="2">
    <location>
        <begin position="140"/>
        <end position="242"/>
    </location>
</feature>
<dbReference type="OrthoDB" id="288590at2759"/>
<dbReference type="GO" id="GO:0046872">
    <property type="term" value="F:metal ion binding"/>
    <property type="evidence" value="ECO:0007669"/>
    <property type="project" value="UniProtKB-KW"/>
</dbReference>
<reference evidence="4" key="2">
    <citation type="submission" date="2024-04" db="EMBL/GenBank/DDBJ databases">
        <authorList>
            <person name="Chen Y."/>
            <person name="Shah S."/>
            <person name="Dougan E. K."/>
            <person name="Thang M."/>
            <person name="Chan C."/>
        </authorList>
    </citation>
    <scope>NUCLEOTIDE SEQUENCE [LARGE SCALE GENOMIC DNA]</scope>
</reference>
<name>A0A9P1DJY9_9DINO</name>
<dbReference type="PANTHER" id="PTHR47990">
    <property type="entry name" value="2-OXOGLUTARATE (2OG) AND FE(II)-DEPENDENT OXYGENASE SUPERFAMILY PROTEIN-RELATED"/>
    <property type="match status" value="1"/>
</dbReference>
<sequence length="299" mass="33697">MRLSIATGTGMLRQLPRGAEEEIAMSGALTGRGYQRLGENVTLQMRDWQEAIDFFAEIPAEAIDLQHFGRKPNVNMGSQQIDQLRRFVQARNLWPSEPPEFRAAAEAYFARVSEVGNALMRAMAVGLGLPEHFFDSVTDRSFWCVRVIGYPALHREQLNLSCGEHTDYGCWTILAQDETPDALEVQLPGGHWEKVQPRPGAFVVNLGDMLSVWTQGRYVATRHRVRQTAGDYRTSIAFFYEPNFDAVIRPLDLSPLSGWQAIEHRPVASTEPLQRGLAGQELIYGEHLFAKVSSNFDFE</sequence>
<dbReference type="EMBL" id="CAMXCT030004768">
    <property type="protein sequence ID" value="CAL4797606.1"/>
    <property type="molecule type" value="Genomic_DNA"/>
</dbReference>
<dbReference type="InterPro" id="IPR005123">
    <property type="entry name" value="Oxoglu/Fe-dep_dioxygenase_dom"/>
</dbReference>
<evidence type="ECO:0000313" key="3">
    <source>
        <dbReference type="EMBL" id="CAI4010294.1"/>
    </source>
</evidence>
<dbReference type="PROSITE" id="PS51471">
    <property type="entry name" value="FE2OG_OXY"/>
    <property type="match status" value="1"/>
</dbReference>
<dbReference type="SUPFAM" id="SSF51197">
    <property type="entry name" value="Clavaminate synthase-like"/>
    <property type="match status" value="1"/>
</dbReference>
<dbReference type="Proteomes" id="UP001152797">
    <property type="component" value="Unassembled WGS sequence"/>
</dbReference>
<proteinExistence type="inferred from homology"/>
<dbReference type="EMBL" id="CAMXCT010004768">
    <property type="protein sequence ID" value="CAI4010294.1"/>
    <property type="molecule type" value="Genomic_DNA"/>
</dbReference>
<protein>
    <submittedName>
        <fullName evidence="5">2,3-bisphosphoglycerate-dependent phosphoglycerate mutase</fullName>
    </submittedName>
</protein>
<gene>
    <name evidence="3" type="ORF">C1SCF055_LOCUS35572</name>
</gene>
<comment type="similarity">
    <text evidence="1">Belongs to the iron/ascorbate-dependent oxidoreductase family.</text>
</comment>
<organism evidence="3">
    <name type="scientific">Cladocopium goreaui</name>
    <dbReference type="NCBI Taxonomy" id="2562237"/>
    <lineage>
        <taxon>Eukaryota</taxon>
        <taxon>Sar</taxon>
        <taxon>Alveolata</taxon>
        <taxon>Dinophyceae</taxon>
        <taxon>Suessiales</taxon>
        <taxon>Symbiodiniaceae</taxon>
        <taxon>Cladocopium</taxon>
    </lineage>
</organism>
<accession>A0A9P1DJY9</accession>